<sequence>MTSIITGDIVNSRKLPSNIWIDGLKKLFNTKGENPIEWEIYRGDEFQLEIKNVEEALLAALEIKAYLKGIKLDARMSIGIGDKTYQANKISESNGTAFVRSGELFDTLKKQKTTLAINSDNPDIDSDINLMLRLGLTFMDNWLVQSAEFVLTAIQNKGLLQEEIGVKLGINQAAVSRRRKRAQFDLMMELDNYFRKKIKTITI</sequence>
<dbReference type="AlphaFoldDB" id="A0A1M7J0N4"/>
<name>A0A1M7J0N4_9FLAO</name>
<dbReference type="STRING" id="178356.SAMN05216269_104283"/>
<dbReference type="OrthoDB" id="7064118at2"/>
<protein>
    <recommendedName>
        <fullName evidence="3">SatD family (SatD)</fullName>
    </recommendedName>
</protein>
<reference evidence="2" key="1">
    <citation type="submission" date="2016-11" db="EMBL/GenBank/DDBJ databases">
        <authorList>
            <person name="Varghese N."/>
            <person name="Submissions S."/>
        </authorList>
    </citation>
    <scope>NUCLEOTIDE SEQUENCE [LARGE SCALE GENOMIC DNA]</scope>
    <source>
        <strain evidence="2">CGMCC 1.2749</strain>
    </source>
</reference>
<dbReference type="RefSeq" id="WP_073207570.1">
    <property type="nucleotide sequence ID" value="NZ_FRCL01000004.1"/>
</dbReference>
<keyword evidence="2" id="KW-1185">Reference proteome</keyword>
<accession>A0A1M7J0N4</accession>
<organism evidence="1 2">
    <name type="scientific">Flavobacterium xinjiangense</name>
    <dbReference type="NCBI Taxonomy" id="178356"/>
    <lineage>
        <taxon>Bacteria</taxon>
        <taxon>Pseudomonadati</taxon>
        <taxon>Bacteroidota</taxon>
        <taxon>Flavobacteriia</taxon>
        <taxon>Flavobacteriales</taxon>
        <taxon>Flavobacteriaceae</taxon>
        <taxon>Flavobacterium</taxon>
    </lineage>
</organism>
<evidence type="ECO:0000313" key="2">
    <source>
        <dbReference type="Proteomes" id="UP000184092"/>
    </source>
</evidence>
<evidence type="ECO:0008006" key="3">
    <source>
        <dbReference type="Google" id="ProtNLM"/>
    </source>
</evidence>
<proteinExistence type="predicted"/>
<evidence type="ECO:0000313" key="1">
    <source>
        <dbReference type="EMBL" id="SHM46566.1"/>
    </source>
</evidence>
<dbReference type="EMBL" id="FRCL01000004">
    <property type="protein sequence ID" value="SHM46566.1"/>
    <property type="molecule type" value="Genomic_DNA"/>
</dbReference>
<gene>
    <name evidence="1" type="ORF">SAMN05216269_104283</name>
</gene>
<dbReference type="Proteomes" id="UP000184092">
    <property type="component" value="Unassembled WGS sequence"/>
</dbReference>